<dbReference type="Pfam" id="PF23598">
    <property type="entry name" value="LRR_14"/>
    <property type="match status" value="1"/>
</dbReference>
<accession>A0A2P6QYD0</accession>
<dbReference type="PANTHER" id="PTHR36766:SF70">
    <property type="entry name" value="DISEASE RESISTANCE PROTEIN RGA4"/>
    <property type="match status" value="1"/>
</dbReference>
<dbReference type="Gramene" id="PRQ39198">
    <property type="protein sequence ID" value="PRQ39198"/>
    <property type="gene ID" value="RchiOBHm_Chr4g0422451"/>
</dbReference>
<protein>
    <submittedName>
        <fullName evidence="4">Putative leucine-rich repeat domain, L domain-containing protein</fullName>
    </submittedName>
</protein>
<keyword evidence="5" id="KW-1185">Reference proteome</keyword>
<dbReference type="Gene3D" id="3.80.10.10">
    <property type="entry name" value="Ribonuclease Inhibitor"/>
    <property type="match status" value="1"/>
</dbReference>
<evidence type="ECO:0000256" key="2">
    <source>
        <dbReference type="ARBA" id="ARBA00022821"/>
    </source>
</evidence>
<proteinExistence type="predicted"/>
<sequence>MRFCENLETIPSSDKLTSLRSLEIRGCNKLTCLPNGLPASSQSCNLTRLKELTIGPFCEELDAFPAFQAIPQLESLKIYGWRKLKSLPEQIQHLPSLRHMKILGFHGVEAIPEWLGNLASLEDLTIQGCASLKYLPSVEAMQRLTKLKEIDIIGCPLLEERCTEESGPELHKIRHLPFIKIGDTRIEN</sequence>
<dbReference type="PANTHER" id="PTHR36766">
    <property type="entry name" value="PLANT BROAD-SPECTRUM MILDEW RESISTANCE PROTEIN RPW8"/>
    <property type="match status" value="1"/>
</dbReference>
<dbReference type="OMA" id="YCPRLQE"/>
<keyword evidence="1" id="KW-0677">Repeat</keyword>
<evidence type="ECO:0000313" key="4">
    <source>
        <dbReference type="EMBL" id="PRQ39198.1"/>
    </source>
</evidence>
<evidence type="ECO:0000256" key="1">
    <source>
        <dbReference type="ARBA" id="ARBA00022737"/>
    </source>
</evidence>
<evidence type="ECO:0000313" key="5">
    <source>
        <dbReference type="Proteomes" id="UP000238479"/>
    </source>
</evidence>
<feature type="domain" description="Disease resistance R13L4/SHOC-2-like LRR" evidence="3">
    <location>
        <begin position="6"/>
        <end position="179"/>
    </location>
</feature>
<evidence type="ECO:0000259" key="3">
    <source>
        <dbReference type="Pfam" id="PF23598"/>
    </source>
</evidence>
<dbReference type="InterPro" id="IPR032675">
    <property type="entry name" value="LRR_dom_sf"/>
</dbReference>
<comment type="caution">
    <text evidence="4">The sequence shown here is derived from an EMBL/GenBank/DDBJ whole genome shotgun (WGS) entry which is preliminary data.</text>
</comment>
<organism evidence="4 5">
    <name type="scientific">Rosa chinensis</name>
    <name type="common">China rose</name>
    <dbReference type="NCBI Taxonomy" id="74649"/>
    <lineage>
        <taxon>Eukaryota</taxon>
        <taxon>Viridiplantae</taxon>
        <taxon>Streptophyta</taxon>
        <taxon>Embryophyta</taxon>
        <taxon>Tracheophyta</taxon>
        <taxon>Spermatophyta</taxon>
        <taxon>Magnoliopsida</taxon>
        <taxon>eudicotyledons</taxon>
        <taxon>Gunneridae</taxon>
        <taxon>Pentapetalae</taxon>
        <taxon>rosids</taxon>
        <taxon>fabids</taxon>
        <taxon>Rosales</taxon>
        <taxon>Rosaceae</taxon>
        <taxon>Rosoideae</taxon>
        <taxon>Rosoideae incertae sedis</taxon>
        <taxon>Rosa</taxon>
    </lineage>
</organism>
<reference evidence="4 5" key="1">
    <citation type="journal article" date="2018" name="Nat. Genet.">
        <title>The Rosa genome provides new insights in the design of modern roses.</title>
        <authorList>
            <person name="Bendahmane M."/>
        </authorList>
    </citation>
    <scope>NUCLEOTIDE SEQUENCE [LARGE SCALE GENOMIC DNA]</scope>
    <source>
        <strain evidence="5">cv. Old Blush</strain>
    </source>
</reference>
<gene>
    <name evidence="4" type="ORF">RchiOBHm_Chr4g0422451</name>
</gene>
<dbReference type="SUPFAM" id="SSF52058">
    <property type="entry name" value="L domain-like"/>
    <property type="match status" value="1"/>
</dbReference>
<keyword evidence="2" id="KW-0611">Plant defense</keyword>
<dbReference type="EMBL" id="PDCK01000042">
    <property type="protein sequence ID" value="PRQ39198.1"/>
    <property type="molecule type" value="Genomic_DNA"/>
</dbReference>
<dbReference type="InterPro" id="IPR055414">
    <property type="entry name" value="LRR_R13L4/SHOC2-like"/>
</dbReference>
<dbReference type="Proteomes" id="UP000238479">
    <property type="component" value="Chromosome 4"/>
</dbReference>
<dbReference type="GO" id="GO:0006952">
    <property type="term" value="P:defense response"/>
    <property type="evidence" value="ECO:0007669"/>
    <property type="project" value="UniProtKB-KW"/>
</dbReference>
<name>A0A2P6QYD0_ROSCH</name>
<dbReference type="AlphaFoldDB" id="A0A2P6QYD0"/>